<dbReference type="SMART" id="SM00350">
    <property type="entry name" value="MCM"/>
    <property type="match status" value="1"/>
</dbReference>
<dbReference type="Gene3D" id="3.40.50.300">
    <property type="entry name" value="P-loop containing nucleotide triphosphate hydrolases"/>
    <property type="match status" value="1"/>
</dbReference>
<dbReference type="InterPro" id="IPR001208">
    <property type="entry name" value="MCM_dom"/>
</dbReference>
<keyword evidence="2" id="KW-0067">ATP-binding</keyword>
<dbReference type="InterPro" id="IPR041562">
    <property type="entry name" value="MCM_lid"/>
</dbReference>
<dbReference type="PANTHER" id="PTHR11630">
    <property type="entry name" value="DNA REPLICATION LICENSING FACTOR MCM FAMILY MEMBER"/>
    <property type="match status" value="1"/>
</dbReference>
<dbReference type="GO" id="GO:0003697">
    <property type="term" value="F:single-stranded DNA binding"/>
    <property type="evidence" value="ECO:0007669"/>
    <property type="project" value="TreeGrafter"/>
</dbReference>
<dbReference type="Pfam" id="PF24901">
    <property type="entry name" value="WHD_MCM7"/>
    <property type="match status" value="1"/>
</dbReference>
<dbReference type="SUPFAM" id="SSF52540">
    <property type="entry name" value="P-loop containing nucleoside triphosphate hydrolases"/>
    <property type="match status" value="1"/>
</dbReference>
<feature type="domain" description="MCM C-terminal AAA(+) ATPase" evidence="5">
    <location>
        <begin position="1"/>
        <end position="53"/>
    </location>
</feature>
<evidence type="ECO:0000256" key="3">
    <source>
        <dbReference type="ARBA" id="ARBA00023125"/>
    </source>
</evidence>
<reference evidence="6" key="1">
    <citation type="submission" date="2021-01" db="EMBL/GenBank/DDBJ databases">
        <authorList>
            <person name="Corre E."/>
            <person name="Pelletier E."/>
            <person name="Niang G."/>
            <person name="Scheremetjew M."/>
            <person name="Finn R."/>
            <person name="Kale V."/>
            <person name="Holt S."/>
            <person name="Cochrane G."/>
            <person name="Meng A."/>
            <person name="Brown T."/>
            <person name="Cohen L."/>
        </authorList>
    </citation>
    <scope>NUCLEOTIDE SEQUENCE</scope>
    <source>
        <strain evidence="6">CCMP3328</strain>
    </source>
</reference>
<dbReference type="GO" id="GO:0042555">
    <property type="term" value="C:MCM complex"/>
    <property type="evidence" value="ECO:0007669"/>
    <property type="project" value="TreeGrafter"/>
</dbReference>
<feature type="compositionally biased region" description="Acidic residues" evidence="4">
    <location>
        <begin position="231"/>
        <end position="241"/>
    </location>
</feature>
<sequence>MAAANPLYSRYNRKKSLSENINLPNSLLSRFDLMFLILDVADMDKDIALARHVTSVHRSEATRVKKLQNGGGDDDDNGGGGNDGNNNDDDDDNAMRVDDDEENGESANGTRTTATVPPKVLREYIARARKHEPFVPLDVAPYIVEAYVTLRMEDRPSSRKGKRAGDQTVMTARQLLSILRLSQALARLRFSDFIAKEDVDEAIRLTHMSKATLLEEERKRSRRYGRNNGDGDGEQGDDDDMNATILGHLRDYAQSLGVQSLDLMLCTSMVVRKGFTSAQLEECLQKYERVNVLQVNEARTEMFFVN</sequence>
<dbReference type="InterPro" id="IPR027417">
    <property type="entry name" value="P-loop_NTPase"/>
</dbReference>
<keyword evidence="1" id="KW-0547">Nucleotide-binding</keyword>
<dbReference type="GO" id="GO:0017116">
    <property type="term" value="F:single-stranded DNA helicase activity"/>
    <property type="evidence" value="ECO:0007669"/>
    <property type="project" value="TreeGrafter"/>
</dbReference>
<dbReference type="GO" id="GO:0006270">
    <property type="term" value="P:DNA replication initiation"/>
    <property type="evidence" value="ECO:0007669"/>
    <property type="project" value="TreeGrafter"/>
</dbReference>
<evidence type="ECO:0000256" key="4">
    <source>
        <dbReference type="SAM" id="MobiDB-lite"/>
    </source>
</evidence>
<evidence type="ECO:0000313" key="6">
    <source>
        <dbReference type="EMBL" id="CAD8330477.1"/>
    </source>
</evidence>
<proteinExistence type="predicted"/>
<dbReference type="EMBL" id="HBEF01004152">
    <property type="protein sequence ID" value="CAD8330477.1"/>
    <property type="molecule type" value="Transcribed_RNA"/>
</dbReference>
<gene>
    <name evidence="6" type="ORF">CAUS1442_LOCUS2575</name>
</gene>
<evidence type="ECO:0000256" key="1">
    <source>
        <dbReference type="ARBA" id="ARBA00022741"/>
    </source>
</evidence>
<dbReference type="InterPro" id="IPR031327">
    <property type="entry name" value="MCM"/>
</dbReference>
<dbReference type="PANTHER" id="PTHR11630:SF26">
    <property type="entry name" value="DNA REPLICATION LICENSING FACTOR MCM7"/>
    <property type="match status" value="1"/>
</dbReference>
<protein>
    <recommendedName>
        <fullName evidence="5">MCM C-terminal AAA(+) ATPase domain-containing protein</fullName>
    </recommendedName>
</protein>
<dbReference type="GO" id="GO:0005634">
    <property type="term" value="C:nucleus"/>
    <property type="evidence" value="ECO:0007669"/>
    <property type="project" value="TreeGrafter"/>
</dbReference>
<dbReference type="AlphaFoldDB" id="A0A7R9WPW9"/>
<feature type="region of interest" description="Disordered" evidence="4">
    <location>
        <begin position="58"/>
        <end position="115"/>
    </location>
</feature>
<dbReference type="GO" id="GO:0000727">
    <property type="term" value="P:double-strand break repair via break-induced replication"/>
    <property type="evidence" value="ECO:0007669"/>
    <property type="project" value="TreeGrafter"/>
</dbReference>
<feature type="region of interest" description="Disordered" evidence="4">
    <location>
        <begin position="216"/>
        <end position="241"/>
    </location>
</feature>
<keyword evidence="3" id="KW-0238">DNA-binding</keyword>
<name>A0A7R9WPW9_9STRA</name>
<feature type="compositionally biased region" description="Polar residues" evidence="4">
    <location>
        <begin position="105"/>
        <end position="115"/>
    </location>
</feature>
<feature type="compositionally biased region" description="Acidic residues" evidence="4">
    <location>
        <begin position="86"/>
        <end position="104"/>
    </location>
</feature>
<evidence type="ECO:0000256" key="2">
    <source>
        <dbReference type="ARBA" id="ARBA00022840"/>
    </source>
</evidence>
<dbReference type="GO" id="GO:0006271">
    <property type="term" value="P:DNA strand elongation involved in DNA replication"/>
    <property type="evidence" value="ECO:0007669"/>
    <property type="project" value="TreeGrafter"/>
</dbReference>
<evidence type="ECO:0000259" key="5">
    <source>
        <dbReference type="PROSITE" id="PS50051"/>
    </source>
</evidence>
<dbReference type="PROSITE" id="PS50051">
    <property type="entry name" value="MCM_2"/>
    <property type="match status" value="1"/>
</dbReference>
<dbReference type="GO" id="GO:0005524">
    <property type="term" value="F:ATP binding"/>
    <property type="evidence" value="ECO:0007669"/>
    <property type="project" value="UniProtKB-KW"/>
</dbReference>
<dbReference type="Pfam" id="PF17855">
    <property type="entry name" value="MCM_lid"/>
    <property type="match status" value="1"/>
</dbReference>
<accession>A0A7R9WPW9</accession>
<organism evidence="6">
    <name type="scientific">Craspedostauros australis</name>
    <dbReference type="NCBI Taxonomy" id="1486917"/>
    <lineage>
        <taxon>Eukaryota</taxon>
        <taxon>Sar</taxon>
        <taxon>Stramenopiles</taxon>
        <taxon>Ochrophyta</taxon>
        <taxon>Bacillariophyta</taxon>
        <taxon>Bacillariophyceae</taxon>
        <taxon>Bacillariophycidae</taxon>
        <taxon>Naviculales</taxon>
        <taxon>Naviculaceae</taxon>
        <taxon>Craspedostauros</taxon>
    </lineage>
</organism>
<dbReference type="Pfam" id="PF00493">
    <property type="entry name" value="MCM"/>
    <property type="match status" value="1"/>
</dbReference>